<protein>
    <submittedName>
        <fullName evidence="3">Acetyl esterase</fullName>
    </submittedName>
</protein>
<dbReference type="EMBL" id="JWHT01000027">
    <property type="protein sequence ID" value="KIU24758.1"/>
    <property type="molecule type" value="Genomic_DNA"/>
</dbReference>
<dbReference type="PATRIC" id="fig|137591.24.peg.1086"/>
<evidence type="ECO:0000313" key="3">
    <source>
        <dbReference type="EMBL" id="KIU24758.1"/>
    </source>
</evidence>
<dbReference type="InterPro" id="IPR049492">
    <property type="entry name" value="BD-FAE-like_dom"/>
</dbReference>
<evidence type="ECO:0000313" key="4">
    <source>
        <dbReference type="Proteomes" id="UP000032289"/>
    </source>
</evidence>
<dbReference type="Gene3D" id="3.40.50.1820">
    <property type="entry name" value="alpha/beta hydrolase"/>
    <property type="match status" value="1"/>
</dbReference>
<dbReference type="InterPro" id="IPR050300">
    <property type="entry name" value="GDXG_lipolytic_enzyme"/>
</dbReference>
<dbReference type="InterPro" id="IPR029058">
    <property type="entry name" value="AB_hydrolase_fold"/>
</dbReference>
<sequence>MKINKDLAYRADGLQKLDIYEPESDAIADIVLVHGGGWWQGDKRKEDELASALVAANFRVAAINYRLANGATGENIFPTQRTDAVTAVKWLVANENFRLDKLVMWGASSGGNIALEAAQLLATPTVSWSGLNDLAGFMATHPDVVGKQLIIGADVKSKDIDQDGENQAYYKWLVDNLTANGQVPYETATIYDRLTPATKPVFIANSMTELVPVGEVATLMNRLITLGVGVETLVLPGGRHGEGYMADALPASIAFVIRVLGLGAAS</sequence>
<dbReference type="GO" id="GO:0016787">
    <property type="term" value="F:hydrolase activity"/>
    <property type="evidence" value="ECO:0007669"/>
    <property type="project" value="UniProtKB-KW"/>
</dbReference>
<comment type="caution">
    <text evidence="3">The sequence shown here is derived from an EMBL/GenBank/DDBJ whole genome shotgun (WGS) entry which is preliminary data.</text>
</comment>
<organism evidence="3 4">
    <name type="scientific">Weissella cibaria</name>
    <dbReference type="NCBI Taxonomy" id="137591"/>
    <lineage>
        <taxon>Bacteria</taxon>
        <taxon>Bacillati</taxon>
        <taxon>Bacillota</taxon>
        <taxon>Bacilli</taxon>
        <taxon>Lactobacillales</taxon>
        <taxon>Lactobacillaceae</taxon>
        <taxon>Weissella</taxon>
    </lineage>
</organism>
<dbReference type="Proteomes" id="UP000032289">
    <property type="component" value="Unassembled WGS sequence"/>
</dbReference>
<reference evidence="3 4" key="1">
    <citation type="journal article" date="2015" name="Microbiology (Mosc.)">
        <title>Genomics of the Weissella cibaria species with an examination of its metabolic traits.</title>
        <authorList>
            <person name="Lynch K.M."/>
            <person name="Lucid A."/>
            <person name="Arendt E.K."/>
            <person name="Sleator R.D."/>
            <person name="Lucey B."/>
            <person name="Coffey A."/>
        </authorList>
    </citation>
    <scope>NUCLEOTIDE SEQUENCE [LARGE SCALE GENOMIC DNA]</scope>
    <source>
        <strain evidence="3 4">AB3b</strain>
    </source>
</reference>
<evidence type="ECO:0000259" key="2">
    <source>
        <dbReference type="Pfam" id="PF20434"/>
    </source>
</evidence>
<dbReference type="RefSeq" id="WP_043941167.1">
    <property type="nucleotide sequence ID" value="NZ_JWHT01000027.1"/>
</dbReference>
<feature type="domain" description="BD-FAE-like" evidence="2">
    <location>
        <begin position="17"/>
        <end position="118"/>
    </location>
</feature>
<dbReference type="SUPFAM" id="SSF53474">
    <property type="entry name" value="alpha/beta-Hydrolases"/>
    <property type="match status" value="1"/>
</dbReference>
<gene>
    <name evidence="3" type="ORF">ab3b_01110</name>
</gene>
<dbReference type="AlphaFoldDB" id="A0A0D1JU25"/>
<evidence type="ECO:0000256" key="1">
    <source>
        <dbReference type="ARBA" id="ARBA00022801"/>
    </source>
</evidence>
<name>A0A0D1JU25_9LACO</name>
<proteinExistence type="predicted"/>
<keyword evidence="1" id="KW-0378">Hydrolase</keyword>
<dbReference type="PANTHER" id="PTHR48081">
    <property type="entry name" value="AB HYDROLASE SUPERFAMILY PROTEIN C4A8.06C"/>
    <property type="match status" value="1"/>
</dbReference>
<dbReference type="Pfam" id="PF20434">
    <property type="entry name" value="BD-FAE"/>
    <property type="match status" value="1"/>
</dbReference>
<accession>A0A0D1JU25</accession>